<dbReference type="OrthoDB" id="10252740at2759"/>
<dbReference type="Proteomes" id="UP000000709">
    <property type="component" value="Unassembled WGS sequence"/>
</dbReference>
<dbReference type="GeneID" id="18869567"/>
<dbReference type="InParanoid" id="G3AE84"/>
<feature type="domain" description="Protein argonaute N-terminal" evidence="1">
    <location>
        <begin position="49"/>
        <end position="169"/>
    </location>
</feature>
<proteinExistence type="predicted"/>
<dbReference type="HOGENOM" id="CLU_1194752_0_0_1"/>
<name>G3AE84_SPAPN</name>
<dbReference type="RefSeq" id="XP_007373030.1">
    <property type="nucleotide sequence ID" value="XM_007372968.1"/>
</dbReference>
<protein>
    <recommendedName>
        <fullName evidence="1">Protein argonaute N-terminal domain-containing protein</fullName>
    </recommendedName>
</protein>
<dbReference type="Pfam" id="PF16486">
    <property type="entry name" value="ArgoN"/>
    <property type="match status" value="1"/>
</dbReference>
<gene>
    <name evidence="2" type="ORF">SPAPADRAFT_131355</name>
</gene>
<evidence type="ECO:0000313" key="2">
    <source>
        <dbReference type="EMBL" id="EGW35618.1"/>
    </source>
</evidence>
<dbReference type="EMBL" id="GL996499">
    <property type="protein sequence ID" value="EGW35618.1"/>
    <property type="molecule type" value="Genomic_DNA"/>
</dbReference>
<evidence type="ECO:0000313" key="3">
    <source>
        <dbReference type="Proteomes" id="UP000000709"/>
    </source>
</evidence>
<reference evidence="2 3" key="1">
    <citation type="journal article" date="2011" name="Proc. Natl. Acad. Sci. U.S.A.">
        <title>Comparative genomics of xylose-fermenting fungi for enhanced biofuel production.</title>
        <authorList>
            <person name="Wohlbach D.J."/>
            <person name="Kuo A."/>
            <person name="Sato T.K."/>
            <person name="Potts K.M."/>
            <person name="Salamov A.A."/>
            <person name="LaButti K.M."/>
            <person name="Sun H."/>
            <person name="Clum A."/>
            <person name="Pangilinan J.L."/>
            <person name="Lindquist E.A."/>
            <person name="Lucas S."/>
            <person name="Lapidus A."/>
            <person name="Jin M."/>
            <person name="Gunawan C."/>
            <person name="Balan V."/>
            <person name="Dale B.E."/>
            <person name="Jeffries T.W."/>
            <person name="Zinkel R."/>
            <person name="Barry K.W."/>
            <person name="Grigoriev I.V."/>
            <person name="Gasch A.P."/>
        </authorList>
    </citation>
    <scope>NUCLEOTIDE SEQUENCE [LARGE SCALE GENOMIC DNA]</scope>
    <source>
        <strain evidence="3">NRRL Y-27907 / 11-Y1</strain>
    </source>
</reference>
<feature type="non-terminal residue" evidence="2">
    <location>
        <position position="218"/>
    </location>
</feature>
<evidence type="ECO:0000259" key="1">
    <source>
        <dbReference type="Pfam" id="PF16486"/>
    </source>
</evidence>
<dbReference type="STRING" id="619300.G3AE84"/>
<keyword evidence="3" id="KW-1185">Reference proteome</keyword>
<dbReference type="InterPro" id="IPR032474">
    <property type="entry name" value="Argonaute_N"/>
</dbReference>
<dbReference type="AlphaFoldDB" id="G3AE84"/>
<accession>G3AE84</accession>
<dbReference type="KEGG" id="spaa:SPAPADRAFT_131355"/>
<organism evidence="3">
    <name type="scientific">Spathaspora passalidarum (strain NRRL Y-27907 / 11-Y1)</name>
    <dbReference type="NCBI Taxonomy" id="619300"/>
    <lineage>
        <taxon>Eukaryota</taxon>
        <taxon>Fungi</taxon>
        <taxon>Dikarya</taxon>
        <taxon>Ascomycota</taxon>
        <taxon>Saccharomycotina</taxon>
        <taxon>Pichiomycetes</taxon>
        <taxon>Debaryomycetaceae</taxon>
        <taxon>Spathaspora</taxon>
    </lineage>
</organism>
<sequence>MSGPQFAKKVENTDALSTIAKFKKKHAAKIKEDDHQILLRPSYGSVGIPTNVGVNFFNYHVKELRLFSYHVDLQSKVATKLKLKSAVAKILEAEPFKSKRSQIFYRDKNTLYSTLPLPIEDVVLYPVADGVAVKVQYIKELNFKDLLDYVQLRTYTRDFNEIQEYTNALLAVIGSKALQDQNVVGLGSNKFFIFDKKSEQHDFQKGLFITMGTFASIR</sequence>